<dbReference type="PROSITE" id="PS50235">
    <property type="entry name" value="USP_3"/>
    <property type="match status" value="1"/>
</dbReference>
<dbReference type="PROSITE" id="PS00972">
    <property type="entry name" value="USP_1"/>
    <property type="match status" value="1"/>
</dbReference>
<comment type="caution">
    <text evidence="11">The sequence shown here is derived from an EMBL/GenBank/DDBJ whole genome shotgun (WGS) entry which is preliminary data.</text>
</comment>
<dbReference type="InterPro" id="IPR050164">
    <property type="entry name" value="Peptidase_C19"/>
</dbReference>
<feature type="region of interest" description="Disordered" evidence="9">
    <location>
        <begin position="584"/>
        <end position="603"/>
    </location>
</feature>
<dbReference type="InterPro" id="IPR001394">
    <property type="entry name" value="Peptidase_C19_UCH"/>
</dbReference>
<reference evidence="11 12" key="2">
    <citation type="journal article" date="2017" name="Genome Biol.">
        <title>New reference genome sequences of hot pepper reveal the massive evolution of plant disease-resistance genes by retroduplication.</title>
        <authorList>
            <person name="Kim S."/>
            <person name="Park J."/>
            <person name="Yeom S.I."/>
            <person name="Kim Y.M."/>
            <person name="Seo E."/>
            <person name="Kim K.T."/>
            <person name="Kim M.S."/>
            <person name="Lee J.M."/>
            <person name="Cheong K."/>
            <person name="Shin H.S."/>
            <person name="Kim S.B."/>
            <person name="Han K."/>
            <person name="Lee J."/>
            <person name="Park M."/>
            <person name="Lee H.A."/>
            <person name="Lee H.Y."/>
            <person name="Lee Y."/>
            <person name="Oh S."/>
            <person name="Lee J.H."/>
            <person name="Choi E."/>
            <person name="Choi E."/>
            <person name="Lee S.E."/>
            <person name="Jeon J."/>
            <person name="Kim H."/>
            <person name="Choi G."/>
            <person name="Song H."/>
            <person name="Lee J."/>
            <person name="Lee S.C."/>
            <person name="Kwon J.K."/>
            <person name="Lee H.Y."/>
            <person name="Koo N."/>
            <person name="Hong Y."/>
            <person name="Kim R.W."/>
            <person name="Kang W.H."/>
            <person name="Huh J.H."/>
            <person name="Kang B.C."/>
            <person name="Yang T.J."/>
            <person name="Lee Y.H."/>
            <person name="Bennetzen J.L."/>
            <person name="Choi D."/>
        </authorList>
    </citation>
    <scope>NUCLEOTIDE SEQUENCE [LARGE SCALE GENOMIC DNA]</scope>
    <source>
        <strain evidence="12">cv. CM334</strain>
    </source>
</reference>
<dbReference type="GO" id="GO:0031647">
    <property type="term" value="P:regulation of protein stability"/>
    <property type="evidence" value="ECO:0000318"/>
    <property type="project" value="GO_Central"/>
</dbReference>
<dbReference type="GO" id="GO:0016579">
    <property type="term" value="P:protein deubiquitination"/>
    <property type="evidence" value="ECO:0007669"/>
    <property type="project" value="InterPro"/>
</dbReference>
<dbReference type="InterPro" id="IPR038765">
    <property type="entry name" value="Papain-like_cys_pep_sf"/>
</dbReference>
<feature type="compositionally biased region" description="Polar residues" evidence="9">
    <location>
        <begin position="586"/>
        <end position="600"/>
    </location>
</feature>
<keyword evidence="5 8" id="KW-0378">Hydrolase</keyword>
<dbReference type="GO" id="GO:0006508">
    <property type="term" value="P:proteolysis"/>
    <property type="evidence" value="ECO:0007669"/>
    <property type="project" value="UniProtKB-KW"/>
</dbReference>
<evidence type="ECO:0000256" key="7">
    <source>
        <dbReference type="ARBA" id="ARBA00037450"/>
    </source>
</evidence>
<feature type="compositionally biased region" description="Polar residues" evidence="9">
    <location>
        <begin position="526"/>
        <end position="540"/>
    </location>
</feature>
<dbReference type="GO" id="GO:0005634">
    <property type="term" value="C:nucleus"/>
    <property type="evidence" value="ECO:0000318"/>
    <property type="project" value="GO_Central"/>
</dbReference>
<feature type="compositionally biased region" description="Basic and acidic residues" evidence="9">
    <location>
        <begin position="28"/>
        <end position="38"/>
    </location>
</feature>
<evidence type="ECO:0000256" key="6">
    <source>
        <dbReference type="ARBA" id="ARBA00022807"/>
    </source>
</evidence>
<dbReference type="Gene3D" id="3.90.70.10">
    <property type="entry name" value="Cysteine proteinases"/>
    <property type="match status" value="2"/>
</dbReference>
<dbReference type="Proteomes" id="UP000222542">
    <property type="component" value="Unassembled WGS sequence"/>
</dbReference>
<comment type="similarity">
    <text evidence="2 8">Belongs to the peptidase C19 family.</text>
</comment>
<dbReference type="Gramene" id="PHT96143">
    <property type="protein sequence ID" value="PHT96143"/>
    <property type="gene ID" value="T459_04025"/>
</dbReference>
<feature type="compositionally biased region" description="Low complexity" evidence="9">
    <location>
        <begin position="39"/>
        <end position="48"/>
    </location>
</feature>
<protein>
    <recommendedName>
        <fullName evidence="8">Ubiquitin carboxyl-terminal hydrolase</fullName>
        <ecNumber evidence="8">3.4.19.12</ecNumber>
    </recommendedName>
</protein>
<sequence>MDNKKNQHKPVDSFKDLIGSKNDVFLEKEDSKSAKSSDSDPWIDSSSSADDDSDIVNSEWFTDDGPIDARPKYDFEVKPITEPKYDFEVKSIAESKYDFEVKPIRSIEPKFDFEVKSIISAGPKCDFEAKPIESLEPKCDFARENEKNKPVRTPNVLKTYKGAGLLNLGNTCFLNVVLQCFLHTVPLFDLLLHTHVVPCDSFCLICAFKELIGFSLAYEAYDGCSVSPWRLVENLSYFSSGFHKYQQEDAHEFLQCFLNRLESRCSDIVFGGRLVSKVRCCNCGHYSNTYEPLIDVSLEIKDANSLHSALESFTRVEKLDDPEIKYTCERCKVQVSIEKQLMLYDAPSIAIIHLKRFQNDGSVVGKVDKHVSFPLELDLLPYTDNNQTNNEQMKYYLYAVIVHAGSTSSSGHYYCFICAEPNEWYKFDDSTISWVHEDLVLAEEAYIMFYAKRDTLWFSDFVALEVINSSYFHELKKIVDNELKKTVRTSSTPGPPSVIYSLLENNASQDIGVTKRKAPLFPKSPSRPQSTLDQVASENQWQMDPEQETEMMMACSMIKRRVPGPREKHSVVSDVSESNVAADETLQASNPGPTSAINSSDSHELNKIVDKELKETLQRLSTKYTYPTLFSLVLRISLLLKYQPIRSIEPKFDFEVKPISSIEPKFNFEMKPISSIGPKCDFEAKPIESLEPKCDFARENEENKPGWTYNVLKTFKQEDAHEFLQCFLNRLESRCSDVVQQAFGGRLVRKLCCCTCGHYSNTYEPLIEEILEIEYVGSLHSALESFTRVEKLDDTEIKFSLEAINSSYFHELKKIVDNELKKIVQISSTPGPPSAINSSLEKNASQDIGVTERMEPLLPKLPSRSQSTLRKLIINFYLLMNPEQETEIMLACSMIKKRVPGSRDEELMTALHRLGSRGSSMSRKDDGSSIDRRSSRFWLCSFGS</sequence>
<evidence type="ECO:0000259" key="10">
    <source>
        <dbReference type="PROSITE" id="PS50235"/>
    </source>
</evidence>
<keyword evidence="3 8" id="KW-0645">Protease</keyword>
<name>A0A2G3APQ5_CAPAN</name>
<evidence type="ECO:0000256" key="5">
    <source>
        <dbReference type="ARBA" id="ARBA00022801"/>
    </source>
</evidence>
<dbReference type="AlphaFoldDB" id="A0A2G3APQ5"/>
<evidence type="ECO:0000256" key="3">
    <source>
        <dbReference type="ARBA" id="ARBA00022670"/>
    </source>
</evidence>
<keyword evidence="6 8" id="KW-0788">Thiol protease</keyword>
<dbReference type="SUPFAM" id="SSF54001">
    <property type="entry name" value="Cysteine proteinases"/>
    <property type="match status" value="2"/>
</dbReference>
<gene>
    <name evidence="11" type="ORF">T459_04025</name>
</gene>
<comment type="catalytic activity">
    <reaction evidence="1 8">
        <text>Thiol-dependent hydrolysis of ester, thioester, amide, peptide and isopeptide bonds formed by the C-terminal Gly of ubiquitin (a 76-residue protein attached to proteins as an intracellular targeting signal).</text>
        <dbReference type="EC" id="3.4.19.12"/>
    </reaction>
</comment>
<keyword evidence="12" id="KW-1185">Reference proteome</keyword>
<dbReference type="FunFam" id="3.90.70.10:FF:000116">
    <property type="entry name" value="Ubiquitin carboxyl-terminal hydrolase 20"/>
    <property type="match status" value="1"/>
</dbReference>
<dbReference type="PANTHER" id="PTHR24006">
    <property type="entry name" value="UBIQUITIN CARBOXYL-TERMINAL HYDROLASE"/>
    <property type="match status" value="1"/>
</dbReference>
<evidence type="ECO:0000256" key="9">
    <source>
        <dbReference type="SAM" id="MobiDB-lite"/>
    </source>
</evidence>
<evidence type="ECO:0000256" key="8">
    <source>
        <dbReference type="RuleBase" id="RU366025"/>
    </source>
</evidence>
<evidence type="ECO:0000256" key="2">
    <source>
        <dbReference type="ARBA" id="ARBA00009085"/>
    </source>
</evidence>
<dbReference type="GO" id="GO:0005829">
    <property type="term" value="C:cytosol"/>
    <property type="evidence" value="ECO:0000318"/>
    <property type="project" value="GO_Central"/>
</dbReference>
<evidence type="ECO:0000256" key="1">
    <source>
        <dbReference type="ARBA" id="ARBA00000707"/>
    </source>
</evidence>
<reference evidence="11 12" key="1">
    <citation type="journal article" date="2014" name="Nat. Genet.">
        <title>Genome sequence of the hot pepper provides insights into the evolution of pungency in Capsicum species.</title>
        <authorList>
            <person name="Kim S."/>
            <person name="Park M."/>
            <person name="Yeom S.I."/>
            <person name="Kim Y.M."/>
            <person name="Lee J.M."/>
            <person name="Lee H.A."/>
            <person name="Seo E."/>
            <person name="Choi J."/>
            <person name="Cheong K."/>
            <person name="Kim K.T."/>
            <person name="Jung K."/>
            <person name="Lee G.W."/>
            <person name="Oh S.K."/>
            <person name="Bae C."/>
            <person name="Kim S.B."/>
            <person name="Lee H.Y."/>
            <person name="Kim S.Y."/>
            <person name="Kim M.S."/>
            <person name="Kang B.C."/>
            <person name="Jo Y.D."/>
            <person name="Yang H.B."/>
            <person name="Jeong H.J."/>
            <person name="Kang W.H."/>
            <person name="Kwon J.K."/>
            <person name="Shin C."/>
            <person name="Lim J.Y."/>
            <person name="Park J.H."/>
            <person name="Huh J.H."/>
            <person name="Kim J.S."/>
            <person name="Kim B.D."/>
            <person name="Cohen O."/>
            <person name="Paran I."/>
            <person name="Suh M.C."/>
            <person name="Lee S.B."/>
            <person name="Kim Y.K."/>
            <person name="Shin Y."/>
            <person name="Noh S.J."/>
            <person name="Park J."/>
            <person name="Seo Y.S."/>
            <person name="Kwon S.Y."/>
            <person name="Kim H.A."/>
            <person name="Park J.M."/>
            <person name="Kim H.J."/>
            <person name="Choi S.B."/>
            <person name="Bosland P.W."/>
            <person name="Reeves G."/>
            <person name="Jo S.H."/>
            <person name="Lee B.W."/>
            <person name="Cho H.T."/>
            <person name="Choi H.S."/>
            <person name="Lee M.S."/>
            <person name="Yu Y."/>
            <person name="Do Choi Y."/>
            <person name="Park B.S."/>
            <person name="van Deynze A."/>
            <person name="Ashrafi H."/>
            <person name="Hill T."/>
            <person name="Kim W.T."/>
            <person name="Pai H.S."/>
            <person name="Ahn H.K."/>
            <person name="Yeam I."/>
            <person name="Giovannoni J.J."/>
            <person name="Rose J.K."/>
            <person name="Sorensen I."/>
            <person name="Lee S.J."/>
            <person name="Kim R.W."/>
            <person name="Choi I.Y."/>
            <person name="Choi B.S."/>
            <person name="Lim J.S."/>
            <person name="Lee Y.H."/>
            <person name="Choi D."/>
        </authorList>
    </citation>
    <scope>NUCLEOTIDE SEQUENCE [LARGE SCALE GENOMIC DNA]</scope>
    <source>
        <strain evidence="12">cv. CM334</strain>
    </source>
</reference>
<evidence type="ECO:0000313" key="12">
    <source>
        <dbReference type="Proteomes" id="UP000222542"/>
    </source>
</evidence>
<comment type="function">
    <text evidence="7 8">Recognizes and hydrolyzes the peptide bond at the C-terminal Gly of ubiquitin. Involved in the processing of poly-ubiquitin precursors as well as that of ubiquitinated proteins.</text>
</comment>
<dbReference type="EC" id="3.4.19.12" evidence="8"/>
<feature type="region of interest" description="Disordered" evidence="9">
    <location>
        <begin position="28"/>
        <end position="63"/>
    </location>
</feature>
<feature type="region of interest" description="Disordered" evidence="9">
    <location>
        <begin position="518"/>
        <end position="540"/>
    </location>
</feature>
<proteinExistence type="inferred from homology"/>
<dbReference type="PANTHER" id="PTHR24006:SF747">
    <property type="entry name" value="UBIQUITIN CARBOXYL-TERMINAL HYDROLASE 20"/>
    <property type="match status" value="1"/>
</dbReference>
<keyword evidence="4 8" id="KW-0833">Ubl conjugation pathway</keyword>
<accession>A0A2G3APQ5</accession>
<dbReference type="Pfam" id="PF00443">
    <property type="entry name" value="UCH"/>
    <property type="match status" value="2"/>
</dbReference>
<dbReference type="EMBL" id="AYRZ02000001">
    <property type="protein sequence ID" value="PHT96143.1"/>
    <property type="molecule type" value="Genomic_DNA"/>
</dbReference>
<evidence type="ECO:0000313" key="11">
    <source>
        <dbReference type="EMBL" id="PHT96143.1"/>
    </source>
</evidence>
<evidence type="ECO:0000256" key="4">
    <source>
        <dbReference type="ARBA" id="ARBA00022786"/>
    </source>
</evidence>
<dbReference type="PROSITE" id="PS00973">
    <property type="entry name" value="USP_2"/>
    <property type="match status" value="1"/>
</dbReference>
<organism evidence="11 12">
    <name type="scientific">Capsicum annuum</name>
    <name type="common">Capsicum pepper</name>
    <dbReference type="NCBI Taxonomy" id="4072"/>
    <lineage>
        <taxon>Eukaryota</taxon>
        <taxon>Viridiplantae</taxon>
        <taxon>Streptophyta</taxon>
        <taxon>Embryophyta</taxon>
        <taxon>Tracheophyta</taxon>
        <taxon>Spermatophyta</taxon>
        <taxon>Magnoliopsida</taxon>
        <taxon>eudicotyledons</taxon>
        <taxon>Gunneridae</taxon>
        <taxon>Pentapetalae</taxon>
        <taxon>asterids</taxon>
        <taxon>lamiids</taxon>
        <taxon>Solanales</taxon>
        <taxon>Solanaceae</taxon>
        <taxon>Solanoideae</taxon>
        <taxon>Capsiceae</taxon>
        <taxon>Capsicum</taxon>
    </lineage>
</organism>
<feature type="domain" description="USP" evidence="10">
    <location>
        <begin position="163"/>
        <end position="453"/>
    </location>
</feature>
<dbReference type="STRING" id="4072.A0A2G3APQ5"/>
<dbReference type="InterPro" id="IPR028889">
    <property type="entry name" value="USP"/>
</dbReference>
<dbReference type="InterPro" id="IPR018200">
    <property type="entry name" value="USP_CS"/>
</dbReference>
<dbReference type="GO" id="GO:0004843">
    <property type="term" value="F:cysteine-type deubiquitinase activity"/>
    <property type="evidence" value="ECO:0000318"/>
    <property type="project" value="GO_Central"/>
</dbReference>